<accession>A0ABY3VSY7</accession>
<evidence type="ECO:0000259" key="1">
    <source>
        <dbReference type="PROSITE" id="PS51462"/>
    </source>
</evidence>
<evidence type="ECO:0000313" key="3">
    <source>
        <dbReference type="Proteomes" id="UP001055336"/>
    </source>
</evidence>
<dbReference type="CDD" id="cd04662">
    <property type="entry name" value="NUDIX_Hydrolase"/>
    <property type="match status" value="1"/>
</dbReference>
<dbReference type="InterPro" id="IPR015797">
    <property type="entry name" value="NUDIX_hydrolase-like_dom_sf"/>
</dbReference>
<dbReference type="InterPro" id="IPR000086">
    <property type="entry name" value="NUDIX_hydrolase_dom"/>
</dbReference>
<dbReference type="EMBL" id="CP092488">
    <property type="protein sequence ID" value="UMB72556.1"/>
    <property type="molecule type" value="Genomic_DNA"/>
</dbReference>
<proteinExistence type="predicted"/>
<organism evidence="2 3">
    <name type="scientific">Mycobacterium paraterrae</name>
    <dbReference type="NCBI Taxonomy" id="577492"/>
    <lineage>
        <taxon>Bacteria</taxon>
        <taxon>Bacillati</taxon>
        <taxon>Actinomycetota</taxon>
        <taxon>Actinomycetes</taxon>
        <taxon>Mycobacteriales</taxon>
        <taxon>Mycobacteriaceae</taxon>
        <taxon>Mycobacterium</taxon>
    </lineage>
</organism>
<dbReference type="RefSeq" id="WP_240264258.1">
    <property type="nucleotide sequence ID" value="NZ_CP092488.2"/>
</dbReference>
<dbReference type="PANTHER" id="PTHR21340:SF7">
    <property type="entry name" value="NUDIX HYDROLASE DOMAIN-CONTAINING PROTEIN"/>
    <property type="match status" value="1"/>
</dbReference>
<reference evidence="2" key="1">
    <citation type="submission" date="2022-08" db="EMBL/GenBank/DDBJ databases">
        <title>Whole genome sequencing of non-tuberculosis mycobacteria type-strains.</title>
        <authorList>
            <person name="Igarashi Y."/>
            <person name="Osugi A."/>
            <person name="Mitarai S."/>
        </authorList>
    </citation>
    <scope>NUCLEOTIDE SEQUENCE</scope>
    <source>
        <strain evidence="2">DSM 45127</strain>
    </source>
</reference>
<dbReference type="PROSITE" id="PS51462">
    <property type="entry name" value="NUDIX"/>
    <property type="match status" value="1"/>
</dbReference>
<sequence length="146" mass="15976">MGTVEVLLVHPGGPFWARKDDGAWSIPKGEYTTGDDPWAAAQREFEEEVGSAAPVGPRIDLSPVKQSGGKVVTAFAVRGDLDVSKARSNTFELEWPRGSGQLKTFPEVDRIEWFTVAQARVKLLAAQVALLDQLMAHPDFTDLREA</sequence>
<dbReference type="Pfam" id="PF00293">
    <property type="entry name" value="NUDIX"/>
    <property type="match status" value="1"/>
</dbReference>
<evidence type="ECO:0000313" key="2">
    <source>
        <dbReference type="EMBL" id="UMB72556.1"/>
    </source>
</evidence>
<name>A0ABY3VSY7_9MYCO</name>
<keyword evidence="3" id="KW-1185">Reference proteome</keyword>
<gene>
    <name evidence="2" type="ORF">MKK62_00885</name>
</gene>
<dbReference type="SUPFAM" id="SSF55811">
    <property type="entry name" value="Nudix"/>
    <property type="match status" value="1"/>
</dbReference>
<dbReference type="PANTHER" id="PTHR21340">
    <property type="entry name" value="DIADENOSINE 5,5-P1,P4-TETRAPHOSPHATE PYROPHOSPHOHYDROLASE MUTT"/>
    <property type="match status" value="1"/>
</dbReference>
<feature type="domain" description="Nudix hydrolase" evidence="1">
    <location>
        <begin position="1"/>
        <end position="136"/>
    </location>
</feature>
<protein>
    <submittedName>
        <fullName evidence="2">NUDIX domain-containing protein</fullName>
    </submittedName>
</protein>
<dbReference type="Gene3D" id="3.90.79.10">
    <property type="entry name" value="Nucleoside Triphosphate Pyrophosphohydrolase"/>
    <property type="match status" value="1"/>
</dbReference>
<dbReference type="Proteomes" id="UP001055336">
    <property type="component" value="Chromosome"/>
</dbReference>
<dbReference type="InterPro" id="IPR051325">
    <property type="entry name" value="Nudix_hydrolase_domain"/>
</dbReference>